<dbReference type="RefSeq" id="WP_184253922.1">
    <property type="nucleotide sequence ID" value="NZ_JACHIO010000005.1"/>
</dbReference>
<protein>
    <submittedName>
        <fullName evidence="2">Uncharacterized protein</fullName>
    </submittedName>
</protein>
<reference evidence="2 3" key="1">
    <citation type="submission" date="2020-08" db="EMBL/GenBank/DDBJ databases">
        <title>Genomic Encyclopedia of Type Strains, Phase IV (KMG-V): Genome sequencing to study the core and pangenomes of soil and plant-associated prokaryotes.</title>
        <authorList>
            <person name="Whitman W."/>
        </authorList>
    </citation>
    <scope>NUCLEOTIDE SEQUENCE [LARGE SCALE GENOMIC DNA]</scope>
    <source>
        <strain evidence="2 3">X5P3</strain>
    </source>
</reference>
<gene>
    <name evidence="2" type="ORF">HDF15_001390</name>
</gene>
<dbReference type="AlphaFoldDB" id="A0A7W8EA55"/>
<dbReference type="EMBL" id="JACHIO010000005">
    <property type="protein sequence ID" value="MBB5063050.1"/>
    <property type="molecule type" value="Genomic_DNA"/>
</dbReference>
<keyword evidence="1" id="KW-1133">Transmembrane helix</keyword>
<feature type="transmembrane region" description="Helical" evidence="1">
    <location>
        <begin position="65"/>
        <end position="87"/>
    </location>
</feature>
<proteinExistence type="predicted"/>
<comment type="caution">
    <text evidence="2">The sequence shown here is derived from an EMBL/GenBank/DDBJ whole genome shotgun (WGS) entry which is preliminary data.</text>
</comment>
<keyword evidence="1" id="KW-0472">Membrane</keyword>
<dbReference type="Proteomes" id="UP000584867">
    <property type="component" value="Unassembled WGS sequence"/>
</dbReference>
<evidence type="ECO:0000313" key="3">
    <source>
        <dbReference type="Proteomes" id="UP000584867"/>
    </source>
</evidence>
<keyword evidence="1" id="KW-0812">Transmembrane</keyword>
<organism evidence="2 3">
    <name type="scientific">Granulicella mallensis</name>
    <dbReference type="NCBI Taxonomy" id="940614"/>
    <lineage>
        <taxon>Bacteria</taxon>
        <taxon>Pseudomonadati</taxon>
        <taxon>Acidobacteriota</taxon>
        <taxon>Terriglobia</taxon>
        <taxon>Terriglobales</taxon>
        <taxon>Acidobacteriaceae</taxon>
        <taxon>Granulicella</taxon>
    </lineage>
</organism>
<accession>A0A7W8EA55</accession>
<name>A0A7W8EA55_9BACT</name>
<evidence type="ECO:0000313" key="2">
    <source>
        <dbReference type="EMBL" id="MBB5063050.1"/>
    </source>
</evidence>
<evidence type="ECO:0000256" key="1">
    <source>
        <dbReference type="SAM" id="Phobius"/>
    </source>
</evidence>
<sequence>MSTTTSVTFNSGVLSSRRPLKTIKNNNSRSIRAEVRTIAAGIAKSVADAGASNSEEFYQNHVTGIYMAIYAEVALAPLMGALAIHLYSRWIM</sequence>